<organism evidence="3">
    <name type="scientific">Verticillium alfalfae (strain VaMs.102 / ATCC MYA-4576 / FGSC 10136)</name>
    <name type="common">Verticillium wilt of alfalfa</name>
    <name type="synonym">Verticillium albo-atrum</name>
    <dbReference type="NCBI Taxonomy" id="526221"/>
    <lineage>
        <taxon>Eukaryota</taxon>
        <taxon>Fungi</taxon>
        <taxon>Dikarya</taxon>
        <taxon>Ascomycota</taxon>
        <taxon>Pezizomycotina</taxon>
        <taxon>Sordariomycetes</taxon>
        <taxon>Hypocreomycetidae</taxon>
        <taxon>Glomerellales</taxon>
        <taxon>Plectosphaerellaceae</taxon>
        <taxon>Verticillium</taxon>
    </lineage>
</organism>
<evidence type="ECO:0000256" key="1">
    <source>
        <dbReference type="SAM" id="MobiDB-lite"/>
    </source>
</evidence>
<dbReference type="OMA" id="EKPWPPH"/>
<feature type="region of interest" description="Disordered" evidence="1">
    <location>
        <begin position="258"/>
        <end position="282"/>
    </location>
</feature>
<reference evidence="3" key="1">
    <citation type="journal article" date="2011" name="PLoS Pathog.">
        <title>Comparative genomics yields insights into niche adaptation of plant vascular wilt pathogens.</title>
        <authorList>
            <person name="Klosterman S.J."/>
            <person name="Subbarao K.V."/>
            <person name="Kang S."/>
            <person name="Veronese P."/>
            <person name="Gold S.E."/>
            <person name="Thomma B.P.H.J."/>
            <person name="Chen Z."/>
            <person name="Henrissat B."/>
            <person name="Lee Y.-H."/>
            <person name="Park J."/>
            <person name="Garcia-Pedrajas M.D."/>
            <person name="Barbara D.J."/>
            <person name="Anchieta A."/>
            <person name="de Jonge R."/>
            <person name="Santhanam P."/>
            <person name="Maruthachalam K."/>
            <person name="Atallah Z."/>
            <person name="Amyotte S.G."/>
            <person name="Paz Z."/>
            <person name="Inderbitzin P."/>
            <person name="Hayes R.J."/>
            <person name="Heiman D.I."/>
            <person name="Young S."/>
            <person name="Zeng Q."/>
            <person name="Engels R."/>
            <person name="Galagan J."/>
            <person name="Cuomo C.A."/>
            <person name="Dobinson K.F."/>
            <person name="Ma L.-J."/>
        </authorList>
    </citation>
    <scope>NUCLEOTIDE SEQUENCE [LARGE SCALE GENOMIC DNA]</scope>
    <source>
        <strain evidence="3">VaMs.102 / ATCC MYA-4576 / FGSC 10136</strain>
    </source>
</reference>
<dbReference type="OrthoDB" id="442243at2759"/>
<dbReference type="eggNOG" id="ENOG502QQEZ">
    <property type="taxonomic scope" value="Eukaryota"/>
</dbReference>
<dbReference type="RefSeq" id="XP_003006756.1">
    <property type="nucleotide sequence ID" value="XM_003006710.1"/>
</dbReference>
<feature type="compositionally biased region" description="Basic and acidic residues" evidence="1">
    <location>
        <begin position="375"/>
        <end position="429"/>
    </location>
</feature>
<evidence type="ECO:0000313" key="3">
    <source>
        <dbReference type="Proteomes" id="UP000008698"/>
    </source>
</evidence>
<dbReference type="KEGG" id="val:VDBG_02895"/>
<proteinExistence type="predicted"/>
<dbReference type="GeneID" id="9532898"/>
<dbReference type="HOGENOM" id="CLU_020826_0_2_1"/>
<feature type="region of interest" description="Disordered" evidence="1">
    <location>
        <begin position="371"/>
        <end position="451"/>
    </location>
</feature>
<name>C9SCH1_VERA1</name>
<accession>C9SCH1</accession>
<gene>
    <name evidence="2" type="ORF">VDBG_02895</name>
</gene>
<dbReference type="Proteomes" id="UP000008698">
    <property type="component" value="Unassembled WGS sequence"/>
</dbReference>
<dbReference type="AlphaFoldDB" id="C9SCH1"/>
<sequence length="503" mass="55726">MSWPPRGPPPAGLHRLGMQRTARRAAVASNPSSSPAWKTWQLVAVRTGTVGAIAAGGVTAYIHREAIISGMKSMKNINKDTVVEGYRSSMESVGQGLAYINRGNVRPSFAWLSDHFTFVGTLLKQKELSRRLDRMAALKGVGIKDFYTSLGENGTWSGGYFVPERTFCAIPEGDHPASDMFTRCIMRTSEDEVQAHMSMFRPEKNKGYERMTDEAAQLVKKWFLSEEDVYDDPKFREPAPEEAAEDNTVKETLEAGEKGAEEAQNKGGPDAPIDGDVPDESPLDIAAASSLVPLSSDAETGGDDAEKQKQTYMQYLFAIAQQTGTDSKSWWSSKLPNMPNLPAVQIPSMPSVPSAVSSLGQVSMPSYNIFSKKQPASDKDGAETQDEKKAETTDKAAKQSAEEPAEKSSETSVEKPAEKPTEKNEEEPRKRRSNEKGVSTPPSRLKMFGSRRILHQLKRRMKLSRKKSPIYQPPSQPLRTTILARTFRSKRRLLMPSRLKRPR</sequence>
<keyword evidence="3" id="KW-1185">Reference proteome</keyword>
<dbReference type="PANTHER" id="PTHR47842">
    <property type="entry name" value="EXPRESSED PROTEIN"/>
    <property type="match status" value="1"/>
</dbReference>
<dbReference type="EMBL" id="DS985216">
    <property type="protein sequence ID" value="EEY16786.1"/>
    <property type="molecule type" value="Genomic_DNA"/>
</dbReference>
<dbReference type="PANTHER" id="PTHR47842:SF2">
    <property type="entry name" value="DUF676 DOMAIN-CONTAINING PROTEIN"/>
    <property type="match status" value="1"/>
</dbReference>
<protein>
    <submittedName>
        <fullName evidence="2">Uncharacterized protein</fullName>
    </submittedName>
</protein>
<evidence type="ECO:0000313" key="2">
    <source>
        <dbReference type="EMBL" id="EEY16786.1"/>
    </source>
</evidence>